<dbReference type="Proteomes" id="UP000824264">
    <property type="component" value="Unassembled WGS sequence"/>
</dbReference>
<dbReference type="GO" id="GO:0008270">
    <property type="term" value="F:zinc ion binding"/>
    <property type="evidence" value="ECO:0007669"/>
    <property type="project" value="UniProtKB-KW"/>
</dbReference>
<name>A0A9D1R109_9BACT</name>
<dbReference type="InterPro" id="IPR020458">
    <property type="entry name" value="Znf_DskA_TraR_CS"/>
</dbReference>
<evidence type="ECO:0000313" key="6">
    <source>
        <dbReference type="EMBL" id="HIW78969.1"/>
    </source>
</evidence>
<evidence type="ECO:0000256" key="4">
    <source>
        <dbReference type="PROSITE-ProRule" id="PRU00510"/>
    </source>
</evidence>
<feature type="domain" description="Zinc finger DksA/TraR C4-type" evidence="5">
    <location>
        <begin position="74"/>
        <end position="108"/>
    </location>
</feature>
<comment type="caution">
    <text evidence="6">The sequence shown here is derived from an EMBL/GenBank/DDBJ whole genome shotgun (WGS) entry which is preliminary data.</text>
</comment>
<evidence type="ECO:0000256" key="1">
    <source>
        <dbReference type="ARBA" id="ARBA00022723"/>
    </source>
</evidence>
<evidence type="ECO:0000256" key="2">
    <source>
        <dbReference type="ARBA" id="ARBA00022771"/>
    </source>
</evidence>
<evidence type="ECO:0000259" key="5">
    <source>
        <dbReference type="Pfam" id="PF01258"/>
    </source>
</evidence>
<reference evidence="6" key="1">
    <citation type="journal article" date="2021" name="PeerJ">
        <title>Extensive microbial diversity within the chicken gut microbiome revealed by metagenomics and culture.</title>
        <authorList>
            <person name="Gilroy R."/>
            <person name="Ravi A."/>
            <person name="Getino M."/>
            <person name="Pursley I."/>
            <person name="Horton D.L."/>
            <person name="Alikhan N.F."/>
            <person name="Baker D."/>
            <person name="Gharbi K."/>
            <person name="Hall N."/>
            <person name="Watson M."/>
            <person name="Adriaenssens E.M."/>
            <person name="Foster-Nyarko E."/>
            <person name="Jarju S."/>
            <person name="Secka A."/>
            <person name="Antonio M."/>
            <person name="Oren A."/>
            <person name="Chaudhuri R.R."/>
            <person name="La Ragione R."/>
            <person name="Hildebrand F."/>
            <person name="Pallen M.J."/>
        </authorList>
    </citation>
    <scope>NUCLEOTIDE SEQUENCE</scope>
    <source>
        <strain evidence="6">ChiSxjej5B17-1746</strain>
    </source>
</reference>
<dbReference type="SUPFAM" id="SSF109635">
    <property type="entry name" value="DnaK suppressor protein DksA, alpha-hairpin domain"/>
    <property type="match status" value="1"/>
</dbReference>
<evidence type="ECO:0000256" key="3">
    <source>
        <dbReference type="ARBA" id="ARBA00022833"/>
    </source>
</evidence>
<accession>A0A9D1R109</accession>
<keyword evidence="1" id="KW-0479">Metal-binding</keyword>
<keyword evidence="3" id="KW-0862">Zinc</keyword>
<feature type="zinc finger region" description="dksA C4-type" evidence="4">
    <location>
        <begin position="78"/>
        <end position="102"/>
    </location>
</feature>
<evidence type="ECO:0000313" key="7">
    <source>
        <dbReference type="Proteomes" id="UP000824264"/>
    </source>
</evidence>
<proteinExistence type="predicted"/>
<dbReference type="PANTHER" id="PTHR33823:SF4">
    <property type="entry name" value="GENERAL STRESS PROTEIN 16O"/>
    <property type="match status" value="1"/>
</dbReference>
<dbReference type="AlphaFoldDB" id="A0A9D1R109"/>
<gene>
    <name evidence="6" type="ORF">H9874_07480</name>
</gene>
<reference evidence="6" key="2">
    <citation type="submission" date="2021-04" db="EMBL/GenBank/DDBJ databases">
        <authorList>
            <person name="Gilroy R."/>
        </authorList>
    </citation>
    <scope>NUCLEOTIDE SEQUENCE</scope>
    <source>
        <strain evidence="6">ChiSxjej5B17-1746</strain>
    </source>
</reference>
<dbReference type="InterPro" id="IPR000962">
    <property type="entry name" value="Znf_DskA_TraR"/>
</dbReference>
<dbReference type="EMBL" id="DXGI01000284">
    <property type="protein sequence ID" value="HIW78969.1"/>
    <property type="molecule type" value="Genomic_DNA"/>
</dbReference>
<protein>
    <submittedName>
        <fullName evidence="6">TraR/DksA family transcriptional regulator</fullName>
    </submittedName>
</protein>
<dbReference type="Pfam" id="PF01258">
    <property type="entry name" value="zf-dskA_traR"/>
    <property type="match status" value="1"/>
</dbReference>
<dbReference type="PROSITE" id="PS51128">
    <property type="entry name" value="ZF_DKSA_2"/>
    <property type="match status" value="1"/>
</dbReference>
<dbReference type="SUPFAM" id="SSF57716">
    <property type="entry name" value="Glucocorticoid receptor-like (DNA-binding domain)"/>
    <property type="match status" value="1"/>
</dbReference>
<organism evidence="6 7">
    <name type="scientific">Candidatus Bilophila faecipullorum</name>
    <dbReference type="NCBI Taxonomy" id="2838482"/>
    <lineage>
        <taxon>Bacteria</taxon>
        <taxon>Pseudomonadati</taxon>
        <taxon>Thermodesulfobacteriota</taxon>
        <taxon>Desulfovibrionia</taxon>
        <taxon>Desulfovibrionales</taxon>
        <taxon>Desulfovibrionaceae</taxon>
        <taxon>Bilophila</taxon>
    </lineage>
</organism>
<dbReference type="PROSITE" id="PS01102">
    <property type="entry name" value="ZF_DKSA_1"/>
    <property type="match status" value="1"/>
</dbReference>
<dbReference type="Gene3D" id="1.20.120.910">
    <property type="entry name" value="DksA, coiled-coil domain"/>
    <property type="match status" value="1"/>
</dbReference>
<sequence>MYFSQLIELQGMMERELAALRRALTPPSVPLKCPDDNELASRLSECAVDERLHARCVERIRDLEYALRRIERLDYGLCEACGERIPFPRLLASPAVRLCVDCQQARERESFSPFATGPARRPCAGRFRGGPCGGAAGVGAPGQRVS</sequence>
<keyword evidence="2" id="KW-0863">Zinc-finger</keyword>
<dbReference type="InterPro" id="IPR037187">
    <property type="entry name" value="DnaK_N"/>
</dbReference>
<dbReference type="PANTHER" id="PTHR33823">
    <property type="entry name" value="RNA POLYMERASE-BINDING TRANSCRIPTION FACTOR DKSA-RELATED"/>
    <property type="match status" value="1"/>
</dbReference>